<dbReference type="RefSeq" id="WP_252750643.1">
    <property type="nucleotide sequence ID" value="NZ_CP097116.1"/>
</dbReference>
<keyword evidence="2" id="KW-1185">Reference proteome</keyword>
<dbReference type="EMBL" id="CP097116">
    <property type="protein sequence ID" value="USS85748.1"/>
    <property type="molecule type" value="Genomic_DNA"/>
</dbReference>
<organism evidence="1 2">
    <name type="scientific">Fructilactobacillus myrtifloralis</name>
    <dbReference type="NCBI Taxonomy" id="2940301"/>
    <lineage>
        <taxon>Bacteria</taxon>
        <taxon>Bacillati</taxon>
        <taxon>Bacillota</taxon>
        <taxon>Bacilli</taxon>
        <taxon>Lactobacillales</taxon>
        <taxon>Lactobacillaceae</taxon>
        <taxon>Fructilactobacillus</taxon>
    </lineage>
</organism>
<evidence type="ECO:0000313" key="1">
    <source>
        <dbReference type="EMBL" id="USS85748.1"/>
    </source>
</evidence>
<sequence>MKKKNDNLDKAIKDFVKSINLNPDEVINVLYGKFNFSYSGDKMSNLLSEIVKNEKYKNIFFEPRLEHKLTEYIETKFIEKSDSTDKPQTSNEDIEDIIYSFLNQDKTTFIVLLPISGIYIINDELNLGILKIYNSCQQQKIFNQIKEQYNIQSFTEESTREFPKTKPFVILNIKSIDNSTDNDDGYYAILAAKRIISGILNATQIMVYGQPYRIELANSEIDFPTSPIVIKPKDKKIIVHFGEYEPPLLNEKYLSRTVNLEENKTFFSIINLIAKKIKKNEPLTNFESDLWKANEHIGNGIKEQESEKKLTNFMMGIESLVEIKSKHITEQIAITTAVIYLGPEGIKNKKNRNKFIKDFKNLYNLRSKISHGGTGIISKNDLNLLGFISIVILKSLSDHYNELKNESSIKKPKLISYAKSKVPDLIQYFK</sequence>
<proteinExistence type="predicted"/>
<protein>
    <submittedName>
        <fullName evidence="1">HEPN domain-containing protein</fullName>
    </submittedName>
</protein>
<gene>
    <name evidence="1" type="ORF">M3M35_03705</name>
</gene>
<evidence type="ECO:0000313" key="2">
    <source>
        <dbReference type="Proteomes" id="UP001056707"/>
    </source>
</evidence>
<dbReference type="Proteomes" id="UP001056707">
    <property type="component" value="Chromosome"/>
</dbReference>
<accession>A0ABY5BRQ6</accession>
<name>A0ABY5BRQ6_9LACO</name>
<reference evidence="1" key="1">
    <citation type="submission" date="2022-05" db="EMBL/GenBank/DDBJ databases">
        <authorList>
            <person name="Oliphant S.A."/>
            <person name="Watson-Haigh N.S."/>
            <person name="Sumby K.M."/>
            <person name="Gardner J.M."/>
            <person name="Jiranek V."/>
        </authorList>
    </citation>
    <scope>NUCLEOTIDE SEQUENCE</scope>
    <source>
        <strain evidence="1">KI16_H9</strain>
    </source>
</reference>